<dbReference type="AlphaFoldDB" id="A0ABD0YTT1"/>
<dbReference type="Proteomes" id="UP001558652">
    <property type="component" value="Unassembled WGS sequence"/>
</dbReference>
<reference evidence="2 3" key="1">
    <citation type="submission" date="2024-07" db="EMBL/GenBank/DDBJ databases">
        <title>Chromosome-level genome assembly of the water stick insect Ranatra chinensis (Heteroptera: Nepidae).</title>
        <authorList>
            <person name="Liu X."/>
        </authorList>
    </citation>
    <scope>NUCLEOTIDE SEQUENCE [LARGE SCALE GENOMIC DNA]</scope>
    <source>
        <strain evidence="2">Cailab_2021Rc</strain>
        <tissue evidence="2">Muscle</tissue>
    </source>
</reference>
<name>A0ABD0YTT1_9HEMI</name>
<gene>
    <name evidence="2" type="ORF">AAG570_006345</name>
</gene>
<evidence type="ECO:0000256" key="1">
    <source>
        <dbReference type="SAM" id="SignalP"/>
    </source>
</evidence>
<evidence type="ECO:0000313" key="3">
    <source>
        <dbReference type="Proteomes" id="UP001558652"/>
    </source>
</evidence>
<keyword evidence="3" id="KW-1185">Reference proteome</keyword>
<proteinExistence type="predicted"/>
<accession>A0ABD0YTT1</accession>
<feature type="chain" id="PRO_5044824281" evidence="1">
    <location>
        <begin position="20"/>
        <end position="157"/>
    </location>
</feature>
<protein>
    <submittedName>
        <fullName evidence="2">Uncharacterized protein</fullName>
    </submittedName>
</protein>
<feature type="signal peptide" evidence="1">
    <location>
        <begin position="1"/>
        <end position="19"/>
    </location>
</feature>
<organism evidence="2 3">
    <name type="scientific">Ranatra chinensis</name>
    <dbReference type="NCBI Taxonomy" id="642074"/>
    <lineage>
        <taxon>Eukaryota</taxon>
        <taxon>Metazoa</taxon>
        <taxon>Ecdysozoa</taxon>
        <taxon>Arthropoda</taxon>
        <taxon>Hexapoda</taxon>
        <taxon>Insecta</taxon>
        <taxon>Pterygota</taxon>
        <taxon>Neoptera</taxon>
        <taxon>Paraneoptera</taxon>
        <taxon>Hemiptera</taxon>
        <taxon>Heteroptera</taxon>
        <taxon>Panheteroptera</taxon>
        <taxon>Nepomorpha</taxon>
        <taxon>Nepidae</taxon>
        <taxon>Ranatrinae</taxon>
        <taxon>Ranatra</taxon>
    </lineage>
</organism>
<keyword evidence="1" id="KW-0732">Signal</keyword>
<dbReference type="EMBL" id="JBFDAA010000002">
    <property type="protein sequence ID" value="KAL1139361.1"/>
    <property type="molecule type" value="Genomic_DNA"/>
</dbReference>
<comment type="caution">
    <text evidence="2">The sequence shown here is derived from an EMBL/GenBank/DDBJ whole genome shotgun (WGS) entry which is preliminary data.</text>
</comment>
<evidence type="ECO:0000313" key="2">
    <source>
        <dbReference type="EMBL" id="KAL1139361.1"/>
    </source>
</evidence>
<sequence length="157" mass="17143">MIISRLVSCLLILSSVVLCTVISTCRWLLNRRRNCSSFQVPSKGPRYGGLGFTTPVYVKDIIPDIDTFPSTSGRFVGSVDNSFFSPYLTPSSSLAGPLPEPIYPVGLPHHLGNVSLSQAKFKSTAVRGCNETSLPVLRVSRDGTVYLPSQSLYWLTT</sequence>